<comment type="caution">
    <text evidence="1">The sequence shown here is derived from an EMBL/GenBank/DDBJ whole genome shotgun (WGS) entry which is preliminary data.</text>
</comment>
<evidence type="ECO:0000313" key="1">
    <source>
        <dbReference type="EMBL" id="NYJ18491.1"/>
    </source>
</evidence>
<gene>
    <name evidence="1" type="ORF">HNR05_000282</name>
</gene>
<name>A0A7Z0EBB6_9MICO</name>
<dbReference type="EMBL" id="JACCFM010000001">
    <property type="protein sequence ID" value="NYJ18491.1"/>
    <property type="molecule type" value="Genomic_DNA"/>
</dbReference>
<reference evidence="1 2" key="1">
    <citation type="submission" date="2020-07" db="EMBL/GenBank/DDBJ databases">
        <title>Sequencing the genomes of 1000 actinobacteria strains.</title>
        <authorList>
            <person name="Klenk H.-P."/>
        </authorList>
    </citation>
    <scope>NUCLEOTIDE SEQUENCE [LARGE SCALE GENOMIC DNA]</scope>
    <source>
        <strain evidence="1 2">LI1</strain>
    </source>
</reference>
<dbReference type="AlphaFoldDB" id="A0A7Z0EBB6"/>
<organism evidence="1 2">
    <name type="scientific">Glaciibacter psychrotolerans</name>
    <dbReference type="NCBI Taxonomy" id="670054"/>
    <lineage>
        <taxon>Bacteria</taxon>
        <taxon>Bacillati</taxon>
        <taxon>Actinomycetota</taxon>
        <taxon>Actinomycetes</taxon>
        <taxon>Micrococcales</taxon>
        <taxon>Microbacteriaceae</taxon>
        <taxon>Glaciibacter</taxon>
    </lineage>
</organism>
<keyword evidence="2" id="KW-1185">Reference proteome</keyword>
<evidence type="ECO:0000313" key="2">
    <source>
        <dbReference type="Proteomes" id="UP000537260"/>
    </source>
</evidence>
<proteinExistence type="predicted"/>
<sequence>MQERLADCRCFSVGRVKYRHGRVAKEGKPSGLPAPWVECVARSLSAMNTVELMTHWKFKRQSVQRVWRNRYYHSTPQLF</sequence>
<accession>A0A7Z0EBB6</accession>
<protein>
    <submittedName>
        <fullName evidence="1">Uncharacterized protein</fullName>
    </submittedName>
</protein>
<dbReference type="Proteomes" id="UP000537260">
    <property type="component" value="Unassembled WGS sequence"/>
</dbReference>